<feature type="transmembrane region" description="Helical" evidence="1">
    <location>
        <begin position="168"/>
        <end position="192"/>
    </location>
</feature>
<proteinExistence type="predicted"/>
<name>A0A7X5XV83_9SPHN</name>
<reference evidence="2 3" key="1">
    <citation type="submission" date="2020-03" db="EMBL/GenBank/DDBJ databases">
        <title>Genomic Encyclopedia of Type Strains, Phase IV (KMG-IV): sequencing the most valuable type-strain genomes for metagenomic binning, comparative biology and taxonomic classification.</title>
        <authorList>
            <person name="Goeker M."/>
        </authorList>
    </citation>
    <scope>NUCLEOTIDE SEQUENCE [LARGE SCALE GENOMIC DNA]</scope>
    <source>
        <strain evidence="2 3">DSM 7225</strain>
    </source>
</reference>
<feature type="transmembrane region" description="Helical" evidence="1">
    <location>
        <begin position="204"/>
        <end position="225"/>
    </location>
</feature>
<feature type="transmembrane region" description="Helical" evidence="1">
    <location>
        <begin position="141"/>
        <end position="162"/>
    </location>
</feature>
<feature type="transmembrane region" description="Helical" evidence="1">
    <location>
        <begin position="312"/>
        <end position="337"/>
    </location>
</feature>
<protein>
    <submittedName>
        <fullName evidence="2">Uncharacterized protein</fullName>
    </submittedName>
</protein>
<keyword evidence="1" id="KW-0812">Transmembrane</keyword>
<feature type="transmembrane region" description="Helical" evidence="1">
    <location>
        <begin position="83"/>
        <end position="105"/>
    </location>
</feature>
<keyword evidence="3" id="KW-1185">Reference proteome</keyword>
<accession>A0A7X5XV83</accession>
<evidence type="ECO:0000313" key="2">
    <source>
        <dbReference type="EMBL" id="NJB95966.1"/>
    </source>
</evidence>
<feature type="transmembrane region" description="Helical" evidence="1">
    <location>
        <begin position="111"/>
        <end position="129"/>
    </location>
</feature>
<feature type="transmembrane region" description="Helical" evidence="1">
    <location>
        <begin position="266"/>
        <end position="292"/>
    </location>
</feature>
<dbReference type="AlphaFoldDB" id="A0A7X5XV83"/>
<dbReference type="EMBL" id="JAATJB010000001">
    <property type="protein sequence ID" value="NJB95966.1"/>
    <property type="molecule type" value="Genomic_DNA"/>
</dbReference>
<evidence type="ECO:0000313" key="3">
    <source>
        <dbReference type="Proteomes" id="UP000531251"/>
    </source>
</evidence>
<keyword evidence="1" id="KW-0472">Membrane</keyword>
<gene>
    <name evidence="2" type="ORF">GGR89_000258</name>
</gene>
<evidence type="ECO:0000256" key="1">
    <source>
        <dbReference type="SAM" id="Phobius"/>
    </source>
</evidence>
<organism evidence="2 3">
    <name type="scientific">Sphingomonas trueperi</name>
    <dbReference type="NCBI Taxonomy" id="53317"/>
    <lineage>
        <taxon>Bacteria</taxon>
        <taxon>Pseudomonadati</taxon>
        <taxon>Pseudomonadota</taxon>
        <taxon>Alphaproteobacteria</taxon>
        <taxon>Sphingomonadales</taxon>
        <taxon>Sphingomonadaceae</taxon>
        <taxon>Sphingomonas</taxon>
    </lineage>
</organism>
<keyword evidence="1" id="KW-1133">Transmembrane helix</keyword>
<feature type="transmembrane region" description="Helical" evidence="1">
    <location>
        <begin position="344"/>
        <end position="361"/>
    </location>
</feature>
<comment type="caution">
    <text evidence="2">The sequence shown here is derived from an EMBL/GenBank/DDBJ whole genome shotgun (WGS) entry which is preliminary data.</text>
</comment>
<dbReference type="Proteomes" id="UP000531251">
    <property type="component" value="Unassembled WGS sequence"/>
</dbReference>
<feature type="transmembrane region" description="Helical" evidence="1">
    <location>
        <begin position="237"/>
        <end position="259"/>
    </location>
</feature>
<sequence>MGIAWTLRDHAALGALRLPDTDDLMRLQQIRDWLGGQAFTDLAQHRLGPAPGLQMHWSRLADLVPAALILALTHLLGTHAASVVAVVVSPLLLFAAMLIVIAAIARRLGQSGFVAVILGALAFPAITLFTPGRIDHHALQIVLVLALLHACVGRGTLGQGAIAGMVTVLSLIVGVETVPLLAAGGAAIALRWRLDAAAGQARMAGYATALLLGLSAAAAVFRTSGWDVAACDGFTAILWRAAMLAALAPATMAVGGFTIQSVAGRTAVLIVGGGLALAAAVVSAPACLHPYGQVDPLLARLWLAHVNEAQSLLALPLGKAVAAAGMALVGLGAGIWFAWTTRTAAAWIILGFQVTAVAVTLVQVRGAPLAALTAVPALAAMIAAARPRGPLALVAAWLAASGIAHAGLGDRLTPAAPVTAGHGCTAAAAAARLAALPPGMVAAPIDFGPTLLATTRHHVLAGPYHRDTQGNRAMYDLFRSPTPQAEALARRWGVDYVALCKDGFAELGARSKDRQLLADSLMAGQVPPWLRQISPPGASTRVYTLTQPARRTTQ</sequence>